<comment type="caution">
    <text evidence="4">The sequence shown here is derived from an EMBL/GenBank/DDBJ whole genome shotgun (WGS) entry which is preliminary data.</text>
</comment>
<dbReference type="Pfam" id="PF01128">
    <property type="entry name" value="IspD"/>
    <property type="match status" value="1"/>
</dbReference>
<evidence type="ECO:0000256" key="2">
    <source>
        <dbReference type="ARBA" id="ARBA00022695"/>
    </source>
</evidence>
<dbReference type="GO" id="GO:0019288">
    <property type="term" value="P:isopentenyl diphosphate biosynthetic process, methylerythritol 4-phosphate pathway"/>
    <property type="evidence" value="ECO:0007669"/>
    <property type="project" value="UniProtKB-UniRule"/>
</dbReference>
<reference evidence="4 5" key="1">
    <citation type="submission" date="2019-06" db="EMBL/GenBank/DDBJ databases">
        <title>Sequencing the genomes of 1000 actinobacteria strains.</title>
        <authorList>
            <person name="Klenk H.-P."/>
        </authorList>
    </citation>
    <scope>NUCLEOTIDE SEQUENCE [LARGE SCALE GENOMIC DNA]</scope>
    <source>
        <strain evidence="4 5">DSM 45015</strain>
    </source>
</reference>
<dbReference type="InterPro" id="IPR050088">
    <property type="entry name" value="IspD/TarI_cytidylyltransf_bact"/>
</dbReference>
<feature type="site" description="Positions MEP for the nucleophilic attack" evidence="3">
    <location>
        <position position="235"/>
    </location>
</feature>
<dbReference type="InterPro" id="IPR029044">
    <property type="entry name" value="Nucleotide-diphossugar_trans"/>
</dbReference>
<proteinExistence type="inferred from homology"/>
<name>A0A543NEW0_9ACTN</name>
<comment type="similarity">
    <text evidence="3">Belongs to the IspD/TarI cytidylyltransferase family. IspD subfamily.</text>
</comment>
<keyword evidence="5" id="KW-1185">Reference proteome</keyword>
<dbReference type="InterPro" id="IPR034683">
    <property type="entry name" value="IspD/TarI"/>
</dbReference>
<dbReference type="Proteomes" id="UP000317422">
    <property type="component" value="Unassembled WGS sequence"/>
</dbReference>
<evidence type="ECO:0000256" key="3">
    <source>
        <dbReference type="HAMAP-Rule" id="MF_00108"/>
    </source>
</evidence>
<comment type="function">
    <text evidence="3">Catalyzes the formation of 4-diphosphocytidyl-2-C-methyl-D-erythritol from CTP and 2-C-methyl-D-erythritol 4-phosphate (MEP).</text>
</comment>
<dbReference type="InterPro" id="IPR001228">
    <property type="entry name" value="IspD"/>
</dbReference>
<evidence type="ECO:0000313" key="4">
    <source>
        <dbReference type="EMBL" id="TQN30378.1"/>
    </source>
</evidence>
<dbReference type="EC" id="2.7.7.60" evidence="3"/>
<protein>
    <recommendedName>
        <fullName evidence="3">2-C-methyl-D-erythritol 4-phosphate cytidylyltransferase</fullName>
        <ecNumber evidence="3">2.7.7.60</ecNumber>
    </recommendedName>
    <alternativeName>
        <fullName evidence="3">4-diphosphocytidyl-2C-methyl-D-erythritol synthase</fullName>
    </alternativeName>
    <alternativeName>
        <fullName evidence="3">MEP cytidylyltransferase</fullName>
        <shortName evidence="3">MCT</shortName>
    </alternativeName>
</protein>
<dbReference type="CDD" id="cd02516">
    <property type="entry name" value="CDP-ME_synthetase"/>
    <property type="match status" value="1"/>
</dbReference>
<evidence type="ECO:0000256" key="1">
    <source>
        <dbReference type="ARBA" id="ARBA00022679"/>
    </source>
</evidence>
<dbReference type="PANTHER" id="PTHR32125:SF4">
    <property type="entry name" value="2-C-METHYL-D-ERYTHRITOL 4-PHOSPHATE CYTIDYLYLTRANSFERASE, CHLOROPLASTIC"/>
    <property type="match status" value="1"/>
</dbReference>
<dbReference type="UniPathway" id="UPA00056">
    <property type="reaction ID" value="UER00093"/>
</dbReference>
<dbReference type="GO" id="GO:0050518">
    <property type="term" value="F:2-C-methyl-D-erythritol 4-phosphate cytidylyltransferase activity"/>
    <property type="evidence" value="ECO:0007669"/>
    <property type="project" value="UniProtKB-UniRule"/>
</dbReference>
<keyword evidence="2 3" id="KW-0548">Nucleotidyltransferase</keyword>
<feature type="site" description="Transition state stabilizer" evidence="3">
    <location>
        <position position="37"/>
    </location>
</feature>
<dbReference type="EMBL" id="VFQC01000001">
    <property type="protein sequence ID" value="TQN30378.1"/>
    <property type="molecule type" value="Genomic_DNA"/>
</dbReference>
<organism evidence="4 5">
    <name type="scientific">Haloactinospora alba</name>
    <dbReference type="NCBI Taxonomy" id="405555"/>
    <lineage>
        <taxon>Bacteria</taxon>
        <taxon>Bacillati</taxon>
        <taxon>Actinomycetota</taxon>
        <taxon>Actinomycetes</taxon>
        <taxon>Streptosporangiales</taxon>
        <taxon>Nocardiopsidaceae</taxon>
        <taxon>Haloactinospora</taxon>
    </lineage>
</organism>
<dbReference type="RefSeq" id="WP_141921642.1">
    <property type="nucleotide sequence ID" value="NZ_VFQC01000001.1"/>
</dbReference>
<comment type="pathway">
    <text evidence="3">Isoprenoid biosynthesis; isopentenyl diphosphate biosynthesis via DXP pathway; isopentenyl diphosphate from 1-deoxy-D-xylulose 5-phosphate: step 2/6.</text>
</comment>
<dbReference type="Gene3D" id="3.90.550.10">
    <property type="entry name" value="Spore Coat Polysaccharide Biosynthesis Protein SpsA, Chain A"/>
    <property type="match status" value="1"/>
</dbReference>
<dbReference type="HAMAP" id="MF_00108">
    <property type="entry name" value="IspD"/>
    <property type="match status" value="1"/>
</dbReference>
<dbReference type="OrthoDB" id="9802561at2"/>
<feature type="site" description="Positions MEP for the nucleophilic attack" evidence="3">
    <location>
        <position position="176"/>
    </location>
</feature>
<dbReference type="AlphaFoldDB" id="A0A543NEW0"/>
<dbReference type="PANTHER" id="PTHR32125">
    <property type="entry name" value="2-C-METHYL-D-ERYTHRITOL 4-PHOSPHATE CYTIDYLYLTRANSFERASE, CHLOROPLASTIC"/>
    <property type="match status" value="1"/>
</dbReference>
<keyword evidence="1 3" id="KW-0808">Transferase</keyword>
<evidence type="ECO:0000313" key="5">
    <source>
        <dbReference type="Proteomes" id="UP000317422"/>
    </source>
</evidence>
<keyword evidence="3" id="KW-0414">Isoprene biosynthesis</keyword>
<feature type="site" description="Transition state stabilizer" evidence="3">
    <location>
        <position position="30"/>
    </location>
</feature>
<gene>
    <name evidence="3" type="primary">ispD</name>
    <name evidence="4" type="ORF">FHX37_0255</name>
</gene>
<dbReference type="SUPFAM" id="SSF53448">
    <property type="entry name" value="Nucleotide-diphospho-sugar transferases"/>
    <property type="match status" value="1"/>
</dbReference>
<dbReference type="FunFam" id="3.90.550.10:FF:000003">
    <property type="entry name" value="2-C-methyl-D-erythritol 4-phosphate cytidylyltransferase"/>
    <property type="match status" value="1"/>
</dbReference>
<sequence>MPHHTATTTDPDTTRPYTIAAVLAGGVGARVGGTEPKQFLPLGGRTVLERAVSAFDGEPGVDEVLVLTVEEHLSRTERLVAEAGLNKVSAVLTGGATRTATSLAVLDALRGRPGTERILLHDAARPLVSGRTVRRCLEALDHAGAVGTAVPATDTVVRVEPSGSGTGEVIREVVPRSALRRMQTPQGFRLEVLRRAYDLALADPGFTATDDCGVVLDYTPEHEVRIVEGEDTNLKITNPGDLEIAETLLRRRGAHE</sequence>
<accession>A0A543NEW0</accession>
<comment type="catalytic activity">
    <reaction evidence="3">
        <text>2-C-methyl-D-erythritol 4-phosphate + CTP + H(+) = 4-CDP-2-C-methyl-D-erythritol + diphosphate</text>
        <dbReference type="Rhea" id="RHEA:13429"/>
        <dbReference type="ChEBI" id="CHEBI:15378"/>
        <dbReference type="ChEBI" id="CHEBI:33019"/>
        <dbReference type="ChEBI" id="CHEBI:37563"/>
        <dbReference type="ChEBI" id="CHEBI:57823"/>
        <dbReference type="ChEBI" id="CHEBI:58262"/>
        <dbReference type="EC" id="2.7.7.60"/>
    </reaction>
</comment>